<organism evidence="1 2">
    <name type="scientific">Cuscuta europaea</name>
    <name type="common">European dodder</name>
    <dbReference type="NCBI Taxonomy" id="41803"/>
    <lineage>
        <taxon>Eukaryota</taxon>
        <taxon>Viridiplantae</taxon>
        <taxon>Streptophyta</taxon>
        <taxon>Embryophyta</taxon>
        <taxon>Tracheophyta</taxon>
        <taxon>Spermatophyta</taxon>
        <taxon>Magnoliopsida</taxon>
        <taxon>eudicotyledons</taxon>
        <taxon>Gunneridae</taxon>
        <taxon>Pentapetalae</taxon>
        <taxon>asterids</taxon>
        <taxon>lamiids</taxon>
        <taxon>Solanales</taxon>
        <taxon>Convolvulaceae</taxon>
        <taxon>Cuscuteae</taxon>
        <taxon>Cuscuta</taxon>
        <taxon>Cuscuta subgen. Cuscuta</taxon>
    </lineage>
</organism>
<sequence length="143" mass="15738">MAVDQPFEDLHSNPLFYECPGSFDAANAGAGQASVSKAVEPISLEDPIHAIMKQGGCHPSRLWSTSAIMNDYHLPRLSVEQAETGVALATLKVGYYTVQLQLARLEREEELIRARLSVEQATVEVLQAADQEQKKFEAGLRQL</sequence>
<keyword evidence="2" id="KW-1185">Reference proteome</keyword>
<evidence type="ECO:0000313" key="1">
    <source>
        <dbReference type="EMBL" id="CAH9117824.1"/>
    </source>
</evidence>
<protein>
    <submittedName>
        <fullName evidence="1">Uncharacterized protein</fullName>
    </submittedName>
</protein>
<accession>A0A9P1EMH1</accession>
<proteinExistence type="predicted"/>
<reference evidence="1" key="1">
    <citation type="submission" date="2022-07" db="EMBL/GenBank/DDBJ databases">
        <authorList>
            <person name="Macas J."/>
            <person name="Novak P."/>
            <person name="Neumann P."/>
        </authorList>
    </citation>
    <scope>NUCLEOTIDE SEQUENCE</scope>
</reference>
<evidence type="ECO:0000313" key="2">
    <source>
        <dbReference type="Proteomes" id="UP001152484"/>
    </source>
</evidence>
<comment type="caution">
    <text evidence="1">The sequence shown here is derived from an EMBL/GenBank/DDBJ whole genome shotgun (WGS) entry which is preliminary data.</text>
</comment>
<dbReference type="AlphaFoldDB" id="A0A9P1EMH1"/>
<dbReference type="Proteomes" id="UP001152484">
    <property type="component" value="Unassembled WGS sequence"/>
</dbReference>
<name>A0A9P1EMH1_CUSEU</name>
<dbReference type="EMBL" id="CAMAPE010000074">
    <property type="protein sequence ID" value="CAH9117824.1"/>
    <property type="molecule type" value="Genomic_DNA"/>
</dbReference>
<gene>
    <name evidence="1" type="ORF">CEURO_LOCUS21703</name>
</gene>